<dbReference type="Proteomes" id="UP000765509">
    <property type="component" value="Unassembled WGS sequence"/>
</dbReference>
<keyword evidence="3" id="KW-1185">Reference proteome</keyword>
<organism evidence="2 3">
    <name type="scientific">Austropuccinia psidii MF-1</name>
    <dbReference type="NCBI Taxonomy" id="1389203"/>
    <lineage>
        <taxon>Eukaryota</taxon>
        <taxon>Fungi</taxon>
        <taxon>Dikarya</taxon>
        <taxon>Basidiomycota</taxon>
        <taxon>Pucciniomycotina</taxon>
        <taxon>Pucciniomycetes</taxon>
        <taxon>Pucciniales</taxon>
        <taxon>Sphaerophragmiaceae</taxon>
        <taxon>Austropuccinia</taxon>
    </lineage>
</organism>
<gene>
    <name evidence="2" type="ORF">O181_066951</name>
</gene>
<reference evidence="2" key="1">
    <citation type="submission" date="2021-03" db="EMBL/GenBank/DDBJ databases">
        <title>Draft genome sequence of rust myrtle Austropuccinia psidii MF-1, a brazilian biotype.</title>
        <authorList>
            <person name="Quecine M.C."/>
            <person name="Pachon D.M.R."/>
            <person name="Bonatelli M.L."/>
            <person name="Correr F.H."/>
            <person name="Franceschini L.M."/>
            <person name="Leite T.F."/>
            <person name="Margarido G.R.A."/>
            <person name="Almeida C.A."/>
            <person name="Ferrarezi J.A."/>
            <person name="Labate C.A."/>
        </authorList>
    </citation>
    <scope>NUCLEOTIDE SEQUENCE</scope>
    <source>
        <strain evidence="2">MF-1</strain>
    </source>
</reference>
<protein>
    <submittedName>
        <fullName evidence="2">Uncharacterized protein</fullName>
    </submittedName>
</protein>
<feature type="region of interest" description="Disordered" evidence="1">
    <location>
        <begin position="104"/>
        <end position="124"/>
    </location>
</feature>
<name>A0A9Q3ERX2_9BASI</name>
<sequence length="124" mass="13676">MIVTGFSGSRHVCIKKTSRQNQSSNVTQSPNPFNTMRKVWVITPHGARQQCDSDTAPPSPPSSLLTHPHPCCYFGTPNPPYDFSYPPNPLGQLQFLSSRCPPDMPPTLLAHQPNPQCHLPSLQS</sequence>
<proteinExistence type="predicted"/>
<dbReference type="AlphaFoldDB" id="A0A9Q3ERX2"/>
<comment type="caution">
    <text evidence="2">The sequence shown here is derived from an EMBL/GenBank/DDBJ whole genome shotgun (WGS) entry which is preliminary data.</text>
</comment>
<evidence type="ECO:0000313" key="3">
    <source>
        <dbReference type="Proteomes" id="UP000765509"/>
    </source>
</evidence>
<dbReference type="EMBL" id="AVOT02033348">
    <property type="protein sequence ID" value="MBW0527236.1"/>
    <property type="molecule type" value="Genomic_DNA"/>
</dbReference>
<evidence type="ECO:0000313" key="2">
    <source>
        <dbReference type="EMBL" id="MBW0527236.1"/>
    </source>
</evidence>
<evidence type="ECO:0000256" key="1">
    <source>
        <dbReference type="SAM" id="MobiDB-lite"/>
    </source>
</evidence>
<accession>A0A9Q3ERX2</accession>